<dbReference type="AlphaFoldDB" id="A0A140L449"/>
<dbReference type="STRING" id="520762.AN619_17570"/>
<keyword evidence="2" id="KW-1185">Reference proteome</keyword>
<gene>
    <name evidence="1" type="ORF">AN619_17570</name>
</gene>
<sequence>MRLPNKVTSYSNSIIALFPGILEALSQQDMSPKELFERTMPRQKNMADFLSALDCLFALGRIKLIEEKRVLRYVKRDTMR</sequence>
<dbReference type="EMBL" id="LOEE01000035">
    <property type="protein sequence ID" value="KXG75324.1"/>
    <property type="molecule type" value="Genomic_DNA"/>
</dbReference>
<dbReference type="Pfam" id="PF20292">
    <property type="entry name" value="MC7"/>
    <property type="match status" value="1"/>
</dbReference>
<evidence type="ECO:0000313" key="1">
    <source>
        <dbReference type="EMBL" id="KXG75324.1"/>
    </source>
</evidence>
<name>A0A140L449_9FIRM</name>
<dbReference type="RefSeq" id="WP_014451309.1">
    <property type="nucleotide sequence ID" value="NZ_LOEE01000035.1"/>
</dbReference>
<evidence type="ECO:0000313" key="2">
    <source>
        <dbReference type="Proteomes" id="UP000070456"/>
    </source>
</evidence>
<dbReference type="InterPro" id="IPR046900">
    <property type="entry name" value="ABC-3C_MC7"/>
</dbReference>
<proteinExistence type="predicted"/>
<dbReference type="Proteomes" id="UP000070456">
    <property type="component" value="Unassembled WGS sequence"/>
</dbReference>
<dbReference type="OrthoDB" id="3268378at2"/>
<accession>A0A140L449</accession>
<comment type="caution">
    <text evidence="1">The sequence shown here is derived from an EMBL/GenBank/DDBJ whole genome shotgun (WGS) entry which is preliminary data.</text>
</comment>
<organism evidence="1 2">
    <name type="scientific">Thermotalea metallivorans</name>
    <dbReference type="NCBI Taxonomy" id="520762"/>
    <lineage>
        <taxon>Bacteria</taxon>
        <taxon>Bacillati</taxon>
        <taxon>Bacillota</taxon>
        <taxon>Clostridia</taxon>
        <taxon>Peptostreptococcales</taxon>
        <taxon>Thermotaleaceae</taxon>
        <taxon>Thermotalea</taxon>
    </lineage>
</organism>
<protein>
    <recommendedName>
        <fullName evidence="3">Acetylserotonin O-methyltransferase dimerisation domain-containing protein</fullName>
    </recommendedName>
</protein>
<evidence type="ECO:0008006" key="3">
    <source>
        <dbReference type="Google" id="ProtNLM"/>
    </source>
</evidence>
<reference evidence="1 2" key="1">
    <citation type="submission" date="2015-12" db="EMBL/GenBank/DDBJ databases">
        <title>Draft genome sequence of the thermoanaerobe Thermotalea metallivorans, an isolate from the runoff channel of the Great Artesian Basin, Australia.</title>
        <authorList>
            <person name="Patel B.K."/>
        </authorList>
    </citation>
    <scope>NUCLEOTIDE SEQUENCE [LARGE SCALE GENOMIC DNA]</scope>
    <source>
        <strain evidence="1 2">B2-1</strain>
    </source>
</reference>